<dbReference type="Proteomes" id="UP001148662">
    <property type="component" value="Unassembled WGS sequence"/>
</dbReference>
<evidence type="ECO:0000313" key="2">
    <source>
        <dbReference type="Proteomes" id="UP001148662"/>
    </source>
</evidence>
<organism evidence="1 2">
    <name type="scientific">Phlebia brevispora</name>
    <dbReference type="NCBI Taxonomy" id="194682"/>
    <lineage>
        <taxon>Eukaryota</taxon>
        <taxon>Fungi</taxon>
        <taxon>Dikarya</taxon>
        <taxon>Basidiomycota</taxon>
        <taxon>Agaricomycotina</taxon>
        <taxon>Agaricomycetes</taxon>
        <taxon>Polyporales</taxon>
        <taxon>Meruliaceae</taxon>
        <taxon>Phlebia</taxon>
    </lineage>
</organism>
<reference evidence="1" key="1">
    <citation type="submission" date="2022-07" db="EMBL/GenBank/DDBJ databases">
        <title>Genome Sequence of Phlebia brevispora.</title>
        <authorList>
            <person name="Buettner E."/>
        </authorList>
    </citation>
    <scope>NUCLEOTIDE SEQUENCE</scope>
    <source>
        <strain evidence="1">MPL23</strain>
    </source>
</reference>
<proteinExistence type="predicted"/>
<keyword evidence="2" id="KW-1185">Reference proteome</keyword>
<dbReference type="EMBL" id="JANHOG010000454">
    <property type="protein sequence ID" value="KAJ3554193.1"/>
    <property type="molecule type" value="Genomic_DNA"/>
</dbReference>
<sequence>MALADLINSFKKLFGHVDSKYQKQAFALIRACRKLQSDVRSLQDLQTMLELLKKVQEALNSWIADDKNSLKQVREGSAVITLADYRKLYPEPKAKAEWNIFREYLNTAKELDDSRSAKLHRLKHVQNKSTVQISTVNHYCPSIDLDHRNGLPIKFVRSKLSLPFSKAVAGEVQLLPVRSLPSRKVCQVISFLFMPDTLNLHEDSTFEEAIWLFSRAKSTKFLIKLDQNLQFYDPRLFKALNQRQLSDVRPVEKPTKDAKQKYWMVVDRSTRIYLELRRPRIFSNVWQPKGSGIPIFKEFNGTLLDSEKVRTDTSVGAFHVHDGGAGRYSWQCAVDRALRYLEQSEESLQPKTGLYKIASADPEPPSPAPSARSSVYFECDEIADGHSETTLLGSDIAPSERSLDTLMPTPISSSSPAHHTPGRLDYSAASSLAEAAYSVNSVATQAHPTPMKSSQNSFSASVRTYPFV</sequence>
<protein>
    <submittedName>
        <fullName evidence="1">Uncharacterized protein</fullName>
    </submittedName>
</protein>
<comment type="caution">
    <text evidence="1">The sequence shown here is derived from an EMBL/GenBank/DDBJ whole genome shotgun (WGS) entry which is preliminary data.</text>
</comment>
<accession>A0ACC1T6C7</accession>
<name>A0ACC1T6C7_9APHY</name>
<gene>
    <name evidence="1" type="ORF">NM688_g3232</name>
</gene>
<evidence type="ECO:0000313" key="1">
    <source>
        <dbReference type="EMBL" id="KAJ3554193.1"/>
    </source>
</evidence>